<sequence>MYTTNYSLYDSIRVPRTFLHHETVRTIQVCRPWDGAVDSGRLYALRPCVRVSSLGVFVCLSRRIYWACDKSPLSGHRLRRIVPMKLVINDTFETLSAGCVGAKNIDALTVCRNNEVFIYRLKNRNFCSLPAFPSCYGSTMVQLIALNTSVYVLDSSGCIYMKRNLGDVTPFGSEWFVLNTGDCGSPIVSFAVTNVSIWVLTAEASVFMMSTEDGKNVDETSLGSSRKPEWIQVKTPLGGDVSFDQIRASCSGMYVWLFSSVAGRLWARNSVSKQSPTGKSWSEVSVEENCLW</sequence>
<dbReference type="OrthoDB" id="9930272at2759"/>
<dbReference type="WBParaSite" id="ASIM_0000281101-mRNA-1">
    <property type="protein sequence ID" value="ASIM_0000281101-mRNA-1"/>
    <property type="gene ID" value="ASIM_0000281101"/>
</dbReference>
<reference evidence="1 2" key="2">
    <citation type="submission" date="2018-11" db="EMBL/GenBank/DDBJ databases">
        <authorList>
            <consortium name="Pathogen Informatics"/>
        </authorList>
    </citation>
    <scope>NUCLEOTIDE SEQUENCE [LARGE SCALE GENOMIC DNA]</scope>
</reference>
<accession>A0A0M3J5I0</accession>
<reference evidence="3" key="1">
    <citation type="submission" date="2017-02" db="UniProtKB">
        <authorList>
            <consortium name="WormBaseParasite"/>
        </authorList>
    </citation>
    <scope>IDENTIFICATION</scope>
</reference>
<evidence type="ECO:0000313" key="3">
    <source>
        <dbReference type="WBParaSite" id="ASIM_0000281101-mRNA-1"/>
    </source>
</evidence>
<gene>
    <name evidence="1" type="ORF">ASIM_LOCUS2663</name>
</gene>
<evidence type="ECO:0000313" key="1">
    <source>
        <dbReference type="EMBL" id="VDK20355.1"/>
    </source>
</evidence>
<proteinExistence type="predicted"/>
<name>A0A0M3J5I0_ANISI</name>
<evidence type="ECO:0000313" key="2">
    <source>
        <dbReference type="Proteomes" id="UP000267096"/>
    </source>
</evidence>
<keyword evidence="2" id="KW-1185">Reference proteome</keyword>
<dbReference type="EMBL" id="UYRR01003675">
    <property type="protein sequence ID" value="VDK20355.1"/>
    <property type="molecule type" value="Genomic_DNA"/>
</dbReference>
<organism evidence="3">
    <name type="scientific">Anisakis simplex</name>
    <name type="common">Herring worm</name>
    <dbReference type="NCBI Taxonomy" id="6269"/>
    <lineage>
        <taxon>Eukaryota</taxon>
        <taxon>Metazoa</taxon>
        <taxon>Ecdysozoa</taxon>
        <taxon>Nematoda</taxon>
        <taxon>Chromadorea</taxon>
        <taxon>Rhabditida</taxon>
        <taxon>Spirurina</taxon>
        <taxon>Ascaridomorpha</taxon>
        <taxon>Ascaridoidea</taxon>
        <taxon>Anisakidae</taxon>
        <taxon>Anisakis</taxon>
        <taxon>Anisakis simplex complex</taxon>
    </lineage>
</organism>
<dbReference type="Proteomes" id="UP000267096">
    <property type="component" value="Unassembled WGS sequence"/>
</dbReference>
<dbReference type="AlphaFoldDB" id="A0A0M3J5I0"/>
<protein>
    <submittedName>
        <fullName evidence="3">RAB3GAP2_N domain-containing protein</fullName>
    </submittedName>
</protein>